<proteinExistence type="inferred from homology"/>
<dbReference type="PANTHER" id="PTHR11525:SF0">
    <property type="entry name" value="FARNESYL PYROPHOSPHATE SYNTHASE"/>
    <property type="match status" value="1"/>
</dbReference>
<evidence type="ECO:0000256" key="1">
    <source>
        <dbReference type="ARBA" id="ARBA00001946"/>
    </source>
</evidence>
<evidence type="ECO:0000256" key="6">
    <source>
        <dbReference type="RuleBase" id="RU004466"/>
    </source>
</evidence>
<dbReference type="Gene3D" id="1.10.600.10">
    <property type="entry name" value="Farnesyl Diphosphate Synthase"/>
    <property type="match status" value="1"/>
</dbReference>
<dbReference type="InterPro" id="IPR039702">
    <property type="entry name" value="FPS1-like"/>
</dbReference>
<organism evidence="7 8">
    <name type="scientific">Caerostris extrusa</name>
    <name type="common">Bark spider</name>
    <name type="synonym">Caerostris bankana</name>
    <dbReference type="NCBI Taxonomy" id="172846"/>
    <lineage>
        <taxon>Eukaryota</taxon>
        <taxon>Metazoa</taxon>
        <taxon>Ecdysozoa</taxon>
        <taxon>Arthropoda</taxon>
        <taxon>Chelicerata</taxon>
        <taxon>Arachnida</taxon>
        <taxon>Araneae</taxon>
        <taxon>Araneomorphae</taxon>
        <taxon>Entelegynae</taxon>
        <taxon>Araneoidea</taxon>
        <taxon>Araneidae</taxon>
        <taxon>Caerostris</taxon>
    </lineage>
</organism>
<dbReference type="GO" id="GO:0005737">
    <property type="term" value="C:cytoplasm"/>
    <property type="evidence" value="ECO:0007669"/>
    <property type="project" value="TreeGrafter"/>
</dbReference>
<comment type="pathway">
    <text evidence="5">Pheromone biosynthesis.</text>
</comment>
<dbReference type="SUPFAM" id="SSF48576">
    <property type="entry name" value="Terpenoid synthases"/>
    <property type="match status" value="1"/>
</dbReference>
<dbReference type="GO" id="GO:0004161">
    <property type="term" value="F:dimethylallyltranstransferase activity"/>
    <property type="evidence" value="ECO:0007669"/>
    <property type="project" value="TreeGrafter"/>
</dbReference>
<gene>
    <name evidence="7" type="primary">FDS-2</name>
    <name evidence="7" type="ORF">CEXT_629991</name>
</gene>
<comment type="caution">
    <text evidence="7">The sequence shown here is derived from an EMBL/GenBank/DDBJ whole genome shotgun (WGS) entry which is preliminary data.</text>
</comment>
<evidence type="ECO:0000256" key="2">
    <source>
        <dbReference type="ARBA" id="ARBA00022679"/>
    </source>
</evidence>
<sequence>MSGHLTHRLFKVIPNLQRSVTTLSKKLHFRTLLLGTNIVCKSKYLHLNHPKQYDVDKYAELNNRLTAVPYLDLLETGLKSVQDDLTHENDLRLEDALKWCAKVFDYNVKNGKKIRGIALLKAYCSYAFNMDDDTWNKWDSNGWTSAVILAWCVELLQAYFIVLDDIMDQSVYEEENYAGTKKCEYISPDVGLCAINDGLLLQCGVYKLLEKHFAGSECYNNVLHEFLQITHKTVYGQCLDMLFNPINQKPRYEKFTFDNYQTLVEYKTSNYIWLYLYILPCILLEGVQLKTLILQKEALFQIRIVFSKSG</sequence>
<dbReference type="CDD" id="cd00867">
    <property type="entry name" value="Trans_IPPS"/>
    <property type="match status" value="1"/>
</dbReference>
<comment type="cofactor">
    <cofactor evidence="1">
        <name>Mg(2+)</name>
        <dbReference type="ChEBI" id="CHEBI:18420"/>
    </cofactor>
</comment>
<evidence type="ECO:0000313" key="7">
    <source>
        <dbReference type="EMBL" id="GIX88204.1"/>
    </source>
</evidence>
<dbReference type="Proteomes" id="UP001054945">
    <property type="component" value="Unassembled WGS sequence"/>
</dbReference>
<protein>
    <submittedName>
        <fullName evidence="7">Farnesyl diphosphate synthase 2</fullName>
    </submittedName>
</protein>
<keyword evidence="2 6" id="KW-0808">Transferase</keyword>
<dbReference type="GO" id="GO:0046872">
    <property type="term" value="F:metal ion binding"/>
    <property type="evidence" value="ECO:0007669"/>
    <property type="project" value="UniProtKB-KW"/>
</dbReference>
<dbReference type="GO" id="GO:0042811">
    <property type="term" value="P:pheromone biosynthetic process"/>
    <property type="evidence" value="ECO:0007669"/>
    <property type="project" value="UniProtKB-ARBA"/>
</dbReference>
<dbReference type="GO" id="GO:0004337">
    <property type="term" value="F:(2E,6E)-farnesyl diphosphate synthase activity"/>
    <property type="evidence" value="ECO:0007669"/>
    <property type="project" value="TreeGrafter"/>
</dbReference>
<keyword evidence="8" id="KW-1185">Reference proteome</keyword>
<dbReference type="AlphaFoldDB" id="A0AAV4NUU7"/>
<reference evidence="7 8" key="1">
    <citation type="submission" date="2021-06" db="EMBL/GenBank/DDBJ databases">
        <title>Caerostris extrusa draft genome.</title>
        <authorList>
            <person name="Kono N."/>
            <person name="Arakawa K."/>
        </authorList>
    </citation>
    <scope>NUCLEOTIDE SEQUENCE [LARGE SCALE GENOMIC DNA]</scope>
</reference>
<evidence type="ECO:0000256" key="3">
    <source>
        <dbReference type="ARBA" id="ARBA00022723"/>
    </source>
</evidence>
<dbReference type="InterPro" id="IPR008949">
    <property type="entry name" value="Isoprenoid_synthase_dom_sf"/>
</dbReference>
<evidence type="ECO:0000256" key="5">
    <source>
        <dbReference type="ARBA" id="ARBA00033740"/>
    </source>
</evidence>
<comment type="similarity">
    <text evidence="6">Belongs to the FPP/GGPP synthase family.</text>
</comment>
<dbReference type="GO" id="GO:0045337">
    <property type="term" value="P:farnesyl diphosphate biosynthetic process"/>
    <property type="evidence" value="ECO:0007669"/>
    <property type="project" value="TreeGrafter"/>
</dbReference>
<keyword evidence="3" id="KW-0479">Metal-binding</keyword>
<dbReference type="InterPro" id="IPR000092">
    <property type="entry name" value="Polyprenyl_synt"/>
</dbReference>
<keyword evidence="4" id="KW-0460">Magnesium</keyword>
<name>A0AAV4NUU7_CAEEX</name>
<evidence type="ECO:0000313" key="8">
    <source>
        <dbReference type="Proteomes" id="UP001054945"/>
    </source>
</evidence>
<dbReference type="EMBL" id="BPLR01003743">
    <property type="protein sequence ID" value="GIX88204.1"/>
    <property type="molecule type" value="Genomic_DNA"/>
</dbReference>
<dbReference type="Pfam" id="PF00348">
    <property type="entry name" value="polyprenyl_synt"/>
    <property type="match status" value="1"/>
</dbReference>
<accession>A0AAV4NUU7</accession>
<dbReference type="PANTHER" id="PTHR11525">
    <property type="entry name" value="FARNESYL-PYROPHOSPHATE SYNTHETASE"/>
    <property type="match status" value="1"/>
</dbReference>
<evidence type="ECO:0000256" key="4">
    <source>
        <dbReference type="ARBA" id="ARBA00022842"/>
    </source>
</evidence>